<dbReference type="InterPro" id="IPR003737">
    <property type="entry name" value="GlcNAc_PI_deacetylase-related"/>
</dbReference>
<reference evidence="2 3" key="1">
    <citation type="submission" date="2018-12" db="EMBL/GenBank/DDBJ databases">
        <title>Complete genome sequence of Flaviflexus sp. H23T48.</title>
        <authorList>
            <person name="Bae J.-W."/>
            <person name="Lee J.-Y."/>
        </authorList>
    </citation>
    <scope>NUCLEOTIDE SEQUENCE [LARGE SCALE GENOMIC DNA]</scope>
    <source>
        <strain evidence="2 3">H23T48</strain>
    </source>
</reference>
<gene>
    <name evidence="2" type="ORF">EJ997_12060</name>
</gene>
<dbReference type="Proteomes" id="UP000280344">
    <property type="component" value="Chromosome"/>
</dbReference>
<dbReference type="Gene3D" id="3.40.50.10320">
    <property type="entry name" value="LmbE-like"/>
    <property type="match status" value="1"/>
</dbReference>
<dbReference type="GO" id="GO:0016137">
    <property type="term" value="P:glycoside metabolic process"/>
    <property type="evidence" value="ECO:0007669"/>
    <property type="project" value="UniProtKB-ARBA"/>
</dbReference>
<dbReference type="SUPFAM" id="SSF102588">
    <property type="entry name" value="LmbE-like"/>
    <property type="match status" value="1"/>
</dbReference>
<organism evidence="2 3">
    <name type="scientific">Flaviflexus ciconiae</name>
    <dbReference type="NCBI Taxonomy" id="2496867"/>
    <lineage>
        <taxon>Bacteria</taxon>
        <taxon>Bacillati</taxon>
        <taxon>Actinomycetota</taxon>
        <taxon>Actinomycetes</taxon>
        <taxon>Actinomycetales</taxon>
        <taxon>Actinomycetaceae</taxon>
        <taxon>Flaviflexus</taxon>
    </lineage>
</organism>
<dbReference type="GO" id="GO:0016811">
    <property type="term" value="F:hydrolase activity, acting on carbon-nitrogen (but not peptide) bonds, in linear amides"/>
    <property type="evidence" value="ECO:0007669"/>
    <property type="project" value="TreeGrafter"/>
</dbReference>
<dbReference type="AlphaFoldDB" id="A0A3Q9G5N6"/>
<name>A0A3Q9G5N6_9ACTO</name>
<dbReference type="PANTHER" id="PTHR12993">
    <property type="entry name" value="N-ACETYLGLUCOSAMINYL-PHOSPHATIDYLINOSITOL DE-N-ACETYLASE-RELATED"/>
    <property type="match status" value="1"/>
</dbReference>
<keyword evidence="1" id="KW-0862">Zinc</keyword>
<sequence length="294" mass="31900">MGAHHGIARARPGPQGRTRCGGTTLCPDPWMGQCCTGTHCHLPRRSRMKLEDIFGKAPLFVHAHPDDETLHTGALLAACHNEGLRTTVVTATRGERGEIVQGVIPLDSTVDELAAHREQELALAVKTLGVDRHYWLGNVPARKEGLSERRYADSGMVWIDEGVAGPAENLEEGTLCSATIAEAAGDLAALIEAIAPTGIVSYDSRGSYSHPDHIRTHEIALKASEMTGVDFYEVASDVNDPGFEHLELSQYLDIVVDALSMYRSQLTVYPDHIEHVGGQRDDFSTAVGIRRYAG</sequence>
<dbReference type="OrthoDB" id="158614at2"/>
<evidence type="ECO:0000313" key="2">
    <source>
        <dbReference type="EMBL" id="AZQ77965.1"/>
    </source>
</evidence>
<dbReference type="PANTHER" id="PTHR12993:SF26">
    <property type="entry name" value="1D-MYO-INOSITOL 2-ACETAMIDO-2-DEOXY-ALPHA-D-GLUCOPYRANOSIDE DEACETYLASE"/>
    <property type="match status" value="1"/>
</dbReference>
<evidence type="ECO:0000256" key="1">
    <source>
        <dbReference type="ARBA" id="ARBA00022833"/>
    </source>
</evidence>
<keyword evidence="3" id="KW-1185">Reference proteome</keyword>
<accession>A0A3Q9G5N6</accession>
<evidence type="ECO:0000313" key="3">
    <source>
        <dbReference type="Proteomes" id="UP000280344"/>
    </source>
</evidence>
<proteinExistence type="predicted"/>
<dbReference type="Pfam" id="PF02585">
    <property type="entry name" value="PIG-L"/>
    <property type="match status" value="1"/>
</dbReference>
<dbReference type="InterPro" id="IPR024078">
    <property type="entry name" value="LmbE-like_dom_sf"/>
</dbReference>
<dbReference type="EMBL" id="CP034593">
    <property type="protein sequence ID" value="AZQ77965.1"/>
    <property type="molecule type" value="Genomic_DNA"/>
</dbReference>
<protein>
    <submittedName>
        <fullName evidence="2">GlcNAc-PI de-N-acetylase</fullName>
    </submittedName>
</protein>
<dbReference type="KEGG" id="flh:EJ997_12060"/>